<gene>
    <name evidence="1" type="ORF">S01H4_35346</name>
</gene>
<dbReference type="AlphaFoldDB" id="X1C0U4"/>
<dbReference type="EMBL" id="BART01018783">
    <property type="protein sequence ID" value="GAG77981.1"/>
    <property type="molecule type" value="Genomic_DNA"/>
</dbReference>
<protein>
    <submittedName>
        <fullName evidence="1">Uncharacterized protein</fullName>
    </submittedName>
</protein>
<proteinExistence type="predicted"/>
<dbReference type="Gene3D" id="1.50.10.20">
    <property type="match status" value="1"/>
</dbReference>
<organism evidence="1">
    <name type="scientific">marine sediment metagenome</name>
    <dbReference type="NCBI Taxonomy" id="412755"/>
    <lineage>
        <taxon>unclassified sequences</taxon>
        <taxon>metagenomes</taxon>
        <taxon>ecological metagenomes</taxon>
    </lineage>
</organism>
<feature type="non-terminal residue" evidence="1">
    <location>
        <position position="123"/>
    </location>
</feature>
<comment type="caution">
    <text evidence="1">The sequence shown here is derived from an EMBL/GenBank/DDBJ whole genome shotgun (WGS) entry which is preliminary data.</text>
</comment>
<sequence length="123" mass="15163">MSNVEKKFAYPYITKFKKEPFKSFTNIKRRKIRNFYYSEYSKLVEFYQHFNHILVNDFNLNLENIFWLILLRKYLKEEKRKNRDDIFNLIKKCEIQQHDQIGFKNTPLSEKKPDICSTYFALS</sequence>
<name>X1C0U4_9ZZZZ</name>
<accession>X1C0U4</accession>
<evidence type="ECO:0000313" key="1">
    <source>
        <dbReference type="EMBL" id="GAG77981.1"/>
    </source>
</evidence>
<reference evidence="1" key="1">
    <citation type="journal article" date="2014" name="Front. Microbiol.">
        <title>High frequency of phylogenetically diverse reductive dehalogenase-homologous genes in deep subseafloor sedimentary metagenomes.</title>
        <authorList>
            <person name="Kawai M."/>
            <person name="Futagami T."/>
            <person name="Toyoda A."/>
            <person name="Takaki Y."/>
            <person name="Nishi S."/>
            <person name="Hori S."/>
            <person name="Arai W."/>
            <person name="Tsubouchi T."/>
            <person name="Morono Y."/>
            <person name="Uchiyama I."/>
            <person name="Ito T."/>
            <person name="Fujiyama A."/>
            <person name="Inagaki F."/>
            <person name="Takami H."/>
        </authorList>
    </citation>
    <scope>NUCLEOTIDE SEQUENCE</scope>
    <source>
        <strain evidence="1">Expedition CK06-06</strain>
    </source>
</reference>